<evidence type="ECO:0000313" key="3">
    <source>
        <dbReference type="EMBL" id="TDL42438.1"/>
    </source>
</evidence>
<dbReference type="SUPFAM" id="SSF46689">
    <property type="entry name" value="Homeodomain-like"/>
    <property type="match status" value="1"/>
</dbReference>
<evidence type="ECO:0000256" key="1">
    <source>
        <dbReference type="SAM" id="MobiDB-lite"/>
    </source>
</evidence>
<sequence>MPHMNAPLPPTGRLRMVLRHLHDCVTRAHMAAQFPVSWPTVTTWGARYLSAGEAGLTAPPRSTAPPAPLQRS</sequence>
<accession>A0A4R5YE37</accession>
<evidence type="ECO:0000259" key="2">
    <source>
        <dbReference type="Pfam" id="PF13518"/>
    </source>
</evidence>
<reference evidence="3 4" key="1">
    <citation type="submission" date="2019-03" db="EMBL/GenBank/DDBJ databases">
        <title>Genome Sequencing and Assembly of Various Microbes Isolated from Partially Reclaimed Soil and Acid Mine Drainage (AMD) Site.</title>
        <authorList>
            <person name="Steinbock B."/>
            <person name="Bechtold R."/>
            <person name="Sevigny J.L."/>
            <person name="Thomas D."/>
            <person name="Cuthill L.R."/>
            <person name="Aveiro Johannsen E.J."/>
            <person name="Thomas K."/>
            <person name="Ghosh A."/>
        </authorList>
    </citation>
    <scope>NUCLEOTIDE SEQUENCE [LARGE SCALE GENOMIC DNA]</scope>
    <source>
        <strain evidence="3 4">S-A3</strain>
    </source>
</reference>
<dbReference type="EMBL" id="SMZT01000004">
    <property type="protein sequence ID" value="TDL42438.1"/>
    <property type="molecule type" value="Genomic_DNA"/>
</dbReference>
<evidence type="ECO:0000313" key="4">
    <source>
        <dbReference type="Proteomes" id="UP000295163"/>
    </source>
</evidence>
<comment type="caution">
    <text evidence="3">The sequence shown here is derived from an EMBL/GenBank/DDBJ whole genome shotgun (WGS) entry which is preliminary data.</text>
</comment>
<organism evidence="3 4">
    <name type="scientific">Kocuria rosea</name>
    <name type="common">Deinococcus erythromyxa</name>
    <name type="synonym">Micrococcus rubens</name>
    <dbReference type="NCBI Taxonomy" id="1275"/>
    <lineage>
        <taxon>Bacteria</taxon>
        <taxon>Bacillati</taxon>
        <taxon>Actinomycetota</taxon>
        <taxon>Actinomycetes</taxon>
        <taxon>Micrococcales</taxon>
        <taxon>Micrococcaceae</taxon>
        <taxon>Kocuria</taxon>
    </lineage>
</organism>
<dbReference type="InterPro" id="IPR009057">
    <property type="entry name" value="Homeodomain-like_sf"/>
</dbReference>
<proteinExistence type="predicted"/>
<dbReference type="AlphaFoldDB" id="A0A4R5YE37"/>
<gene>
    <name evidence="3" type="ORF">E2R59_10855</name>
</gene>
<feature type="compositionally biased region" description="Pro residues" evidence="1">
    <location>
        <begin position="62"/>
        <end position="72"/>
    </location>
</feature>
<name>A0A4R5YE37_KOCRO</name>
<dbReference type="InterPro" id="IPR055247">
    <property type="entry name" value="InsJ-like_HTH"/>
</dbReference>
<dbReference type="Proteomes" id="UP000295163">
    <property type="component" value="Unassembled WGS sequence"/>
</dbReference>
<feature type="region of interest" description="Disordered" evidence="1">
    <location>
        <begin position="52"/>
        <end position="72"/>
    </location>
</feature>
<protein>
    <submittedName>
        <fullName evidence="3">Helix-turn-helix domain-containing protein</fullName>
    </submittedName>
</protein>
<feature type="domain" description="Insertion element IS150 protein InsJ-like helix-turn-helix" evidence="2">
    <location>
        <begin position="13"/>
        <end position="61"/>
    </location>
</feature>
<dbReference type="Pfam" id="PF13518">
    <property type="entry name" value="HTH_28"/>
    <property type="match status" value="1"/>
</dbReference>